<evidence type="ECO:0000313" key="1">
    <source>
        <dbReference type="EMBL" id="QUE50936.1"/>
    </source>
</evidence>
<dbReference type="AlphaFoldDB" id="A0A975G8Y0"/>
<dbReference type="RefSeq" id="WP_211631075.1">
    <property type="nucleotide sequence ID" value="NZ_CP073100.1"/>
</dbReference>
<name>A0A975G8Y0_9BACT</name>
<protein>
    <submittedName>
        <fullName evidence="1">DUF2334 domain-containing protein</fullName>
    </submittedName>
</protein>
<proteinExistence type="predicted"/>
<dbReference type="SUPFAM" id="SSF88713">
    <property type="entry name" value="Glycoside hydrolase/deacetylase"/>
    <property type="match status" value="1"/>
</dbReference>
<dbReference type="InterPro" id="IPR011330">
    <property type="entry name" value="Glyco_hydro/deAcase_b/a-brl"/>
</dbReference>
<organism evidence="1 2">
    <name type="scientific">Luteolibacter ambystomatis</name>
    <dbReference type="NCBI Taxonomy" id="2824561"/>
    <lineage>
        <taxon>Bacteria</taxon>
        <taxon>Pseudomonadati</taxon>
        <taxon>Verrucomicrobiota</taxon>
        <taxon>Verrucomicrobiia</taxon>
        <taxon>Verrucomicrobiales</taxon>
        <taxon>Verrucomicrobiaceae</taxon>
        <taxon>Luteolibacter</taxon>
    </lineage>
</organism>
<evidence type="ECO:0000313" key="2">
    <source>
        <dbReference type="Proteomes" id="UP000676169"/>
    </source>
</evidence>
<reference evidence="1" key="1">
    <citation type="submission" date="2021-04" db="EMBL/GenBank/DDBJ databases">
        <title>Luteolibacter sp. 32A isolated from the skin of an Anderson's salamander (Ambystoma andersonii).</title>
        <authorList>
            <person name="Spergser J."/>
            <person name="Busse H.-J."/>
        </authorList>
    </citation>
    <scope>NUCLEOTIDE SEQUENCE</scope>
    <source>
        <strain evidence="1">32A</strain>
    </source>
</reference>
<dbReference type="Proteomes" id="UP000676169">
    <property type="component" value="Chromosome"/>
</dbReference>
<dbReference type="Pfam" id="PF10096">
    <property type="entry name" value="DUF2334"/>
    <property type="match status" value="1"/>
</dbReference>
<dbReference type="EMBL" id="CP073100">
    <property type="protein sequence ID" value="QUE50936.1"/>
    <property type="molecule type" value="Genomic_DNA"/>
</dbReference>
<sequence>MPEIHDVHPGMERELDLLLNAFPEAARPMAMMLVVPDWSGSFPLDRHPGFVRRLKEFPGRKVLHGYTHTLGRNLFNTLFYGTENHSEFASLSPAVAKERLARSKALFTEAFGEEPSWFCAPRWEQNAAAREALGELGFEGFMLSGRYETLSGQKVEIPAVCFDDGDLGWRHAVNRAIRRGQFRRWLADGTTFRLTLHPAELSVPETWRQVTDLMKTLQDEGWQPLEFSETWFS</sequence>
<dbReference type="Gene3D" id="3.20.20.370">
    <property type="entry name" value="Glycoside hydrolase/deacetylase"/>
    <property type="match status" value="1"/>
</dbReference>
<keyword evidence="2" id="KW-1185">Reference proteome</keyword>
<accession>A0A975G8Y0</accession>
<dbReference type="KEGG" id="lamb:KBB96_19010"/>
<dbReference type="GO" id="GO:0005975">
    <property type="term" value="P:carbohydrate metabolic process"/>
    <property type="evidence" value="ECO:0007669"/>
    <property type="project" value="InterPro"/>
</dbReference>
<dbReference type="InterPro" id="IPR018763">
    <property type="entry name" value="DUF2334"/>
</dbReference>
<gene>
    <name evidence="1" type="ORF">KBB96_19010</name>
</gene>